<dbReference type="CDD" id="cd01300">
    <property type="entry name" value="YtcJ_like"/>
    <property type="match status" value="1"/>
</dbReference>
<evidence type="ECO:0000259" key="1">
    <source>
        <dbReference type="Pfam" id="PF07969"/>
    </source>
</evidence>
<name>A0AAP3V1C3_9PROT</name>
<dbReference type="InterPro" id="IPR013108">
    <property type="entry name" value="Amidohydro_3"/>
</dbReference>
<organism evidence="2 3">
    <name type="scientific">Marinimicrococcus flavescens</name>
    <dbReference type="NCBI Taxonomy" id="3031815"/>
    <lineage>
        <taxon>Bacteria</taxon>
        <taxon>Pseudomonadati</taxon>
        <taxon>Pseudomonadota</taxon>
        <taxon>Alphaproteobacteria</taxon>
        <taxon>Geminicoccales</taxon>
        <taxon>Geminicoccaceae</taxon>
        <taxon>Marinimicrococcus</taxon>
    </lineage>
</organism>
<dbReference type="Gene3D" id="3.10.310.70">
    <property type="match status" value="1"/>
</dbReference>
<gene>
    <name evidence="2" type="ORF">PZ740_06315</name>
</gene>
<dbReference type="PANTHER" id="PTHR22642">
    <property type="entry name" value="IMIDAZOLONEPROPIONASE"/>
    <property type="match status" value="1"/>
</dbReference>
<dbReference type="SUPFAM" id="SSF51556">
    <property type="entry name" value="Metallo-dependent hydrolases"/>
    <property type="match status" value="1"/>
</dbReference>
<dbReference type="InterPro" id="IPR032466">
    <property type="entry name" value="Metal_Hydrolase"/>
</dbReference>
<dbReference type="EMBL" id="JARGEQ010000051">
    <property type="protein sequence ID" value="MDF1585995.1"/>
    <property type="molecule type" value="Genomic_DNA"/>
</dbReference>
<dbReference type="AlphaFoldDB" id="A0AAP3V1C3"/>
<dbReference type="Gene3D" id="2.30.40.10">
    <property type="entry name" value="Urease, subunit C, domain 1"/>
    <property type="match status" value="1"/>
</dbReference>
<dbReference type="InterPro" id="IPR011059">
    <property type="entry name" value="Metal-dep_hydrolase_composite"/>
</dbReference>
<reference evidence="2 3" key="1">
    <citation type="submission" date="2023-03" db="EMBL/GenBank/DDBJ databases">
        <title>YIM 152171 draft genome.</title>
        <authorList>
            <person name="Yang Z."/>
        </authorList>
    </citation>
    <scope>NUCLEOTIDE SEQUENCE [LARGE SCALE GENOMIC DNA]</scope>
    <source>
        <strain evidence="2 3">YIM 152171</strain>
    </source>
</reference>
<protein>
    <submittedName>
        <fullName evidence="2">Amidohydrolase</fullName>
    </submittedName>
</protein>
<sequence length="541" mass="57701">MGLPTAELVLRNGRVWCGLQEGSVEAVAVWAGRVLATGSNAEIEPLIGPATKVIDLEGRLATPGLNDAHLHLLPLGLAMADIDARPAAAPTLEILLGKFREAAARAKPGQWLMGRGYDHSKLDVGRHPLREELDAAAPDNPVYLVRTCGHVAVANSMALELAGIDEDTLSPPGGLIERRDGRLTGLLAEHGRDAVKAVLPEPSDEELVAAIERAGQYCLSLGVTSVMDAAVGMRSGFREIRAYNEARRSGRLPVRTYQCLLGGEGGIVEQAYEAGLVSGAGDDMLMVGCVKIFTDGSAGGKTAAMSEPYLGDPDNRGILCLTDEQVDAHVMDYHAKGYQLAIHAIGDVAIEQVLRAYEKALAAHPAPGRRHRIEHCGFLSEGQMARMKALGIEPVPQPVFIWDFGDLYLEVVGEERSAASYPMRRWQSMGMVAAASTDAPVCDVDPFPNLYTMVTRRSAGGAVIGGEERLELAEALSAYTLSGAFVSHCEDRKGRLVPGQLADIAVFSRDMLAGEPEAILETRCDLAILGGSVAYDRHGEA</sequence>
<dbReference type="Pfam" id="PF07969">
    <property type="entry name" value="Amidohydro_3"/>
    <property type="match status" value="1"/>
</dbReference>
<dbReference type="PANTHER" id="PTHR22642:SF2">
    <property type="entry name" value="PROTEIN LONG AFTER FAR-RED 3"/>
    <property type="match status" value="1"/>
</dbReference>
<comment type="caution">
    <text evidence="2">The sequence shown here is derived from an EMBL/GenBank/DDBJ whole genome shotgun (WGS) entry which is preliminary data.</text>
</comment>
<evidence type="ECO:0000313" key="3">
    <source>
        <dbReference type="Proteomes" id="UP001301140"/>
    </source>
</evidence>
<feature type="domain" description="Amidohydrolase 3" evidence="1">
    <location>
        <begin position="52"/>
        <end position="535"/>
    </location>
</feature>
<proteinExistence type="predicted"/>
<dbReference type="InterPro" id="IPR033932">
    <property type="entry name" value="YtcJ-like"/>
</dbReference>
<dbReference type="RefSeq" id="WP_327788409.1">
    <property type="nucleotide sequence ID" value="NZ_JARGEQ010000051.1"/>
</dbReference>
<keyword evidence="3" id="KW-1185">Reference proteome</keyword>
<dbReference type="Proteomes" id="UP001301140">
    <property type="component" value="Unassembled WGS sequence"/>
</dbReference>
<dbReference type="SUPFAM" id="SSF51338">
    <property type="entry name" value="Composite domain of metallo-dependent hydrolases"/>
    <property type="match status" value="1"/>
</dbReference>
<dbReference type="GO" id="GO:0016810">
    <property type="term" value="F:hydrolase activity, acting on carbon-nitrogen (but not peptide) bonds"/>
    <property type="evidence" value="ECO:0007669"/>
    <property type="project" value="InterPro"/>
</dbReference>
<dbReference type="Gene3D" id="3.20.20.140">
    <property type="entry name" value="Metal-dependent hydrolases"/>
    <property type="match status" value="1"/>
</dbReference>
<evidence type="ECO:0000313" key="2">
    <source>
        <dbReference type="EMBL" id="MDF1585995.1"/>
    </source>
</evidence>
<accession>A0AAP3V1C3</accession>